<dbReference type="AlphaFoldDB" id="A0A0U3LMW9"/>
<proteinExistence type="predicted"/>
<feature type="region of interest" description="Disordered" evidence="1">
    <location>
        <begin position="60"/>
        <end position="98"/>
    </location>
</feature>
<name>A0A0U3LMW9_STRGL</name>
<sequence length="98" mass="10328">MITLSPTDVLDCEACWNAPVAAARQTPAGRDLLCEECAEGDYPRRVDLFPPFGIYGLTPRKLLNDGRHGSGPPKLPPNPGPPLPNPPPAPSPPGTPPV</sequence>
<accession>A0A0U3LMW9</accession>
<evidence type="ECO:0000256" key="1">
    <source>
        <dbReference type="SAM" id="MobiDB-lite"/>
    </source>
</evidence>
<reference evidence="2 3" key="1">
    <citation type="journal article" date="2012" name="J. Bacteriol.">
        <title>Draft genome sequence of Streptomyces globisporus C-1027, which produces an antitumor antibiotic consisting of a nine-membered enediyne with a chromoprotein.</title>
        <authorList>
            <person name="Wang L."/>
            <person name="Wang S."/>
            <person name="He Q."/>
            <person name="Yu T."/>
            <person name="Li Q."/>
            <person name="Hong B."/>
        </authorList>
    </citation>
    <scope>NUCLEOTIDE SEQUENCE [LARGE SCALE GENOMIC DNA]</scope>
    <source>
        <strain evidence="2 3">C-1027</strain>
    </source>
</reference>
<gene>
    <name evidence="2" type="ORF">WQO_08990</name>
</gene>
<dbReference type="RefSeq" id="WP_010057678.1">
    <property type="nucleotide sequence ID" value="NZ_CP013738.1"/>
</dbReference>
<organism evidence="2 3">
    <name type="scientific">Streptomyces globisporus C-1027</name>
    <dbReference type="NCBI Taxonomy" id="1172567"/>
    <lineage>
        <taxon>Bacteria</taxon>
        <taxon>Bacillati</taxon>
        <taxon>Actinomycetota</taxon>
        <taxon>Actinomycetes</taxon>
        <taxon>Kitasatosporales</taxon>
        <taxon>Streptomycetaceae</taxon>
        <taxon>Streptomyces</taxon>
    </lineage>
</organism>
<dbReference type="Proteomes" id="UP000064183">
    <property type="component" value="Chromosome"/>
</dbReference>
<dbReference type="GeneID" id="27782459"/>
<feature type="compositionally biased region" description="Pro residues" evidence="1">
    <location>
        <begin position="73"/>
        <end position="98"/>
    </location>
</feature>
<dbReference type="EMBL" id="CP013738">
    <property type="protein sequence ID" value="ALU93481.1"/>
    <property type="molecule type" value="Genomic_DNA"/>
</dbReference>
<evidence type="ECO:0000313" key="3">
    <source>
        <dbReference type="Proteomes" id="UP000064183"/>
    </source>
</evidence>
<evidence type="ECO:0000313" key="2">
    <source>
        <dbReference type="EMBL" id="ALU93481.1"/>
    </source>
</evidence>
<dbReference type="KEGG" id="sgb:WQO_08990"/>
<protein>
    <submittedName>
        <fullName evidence="2">Uncharacterized protein</fullName>
    </submittedName>
</protein>